<dbReference type="PROSITE" id="PS00624">
    <property type="entry name" value="GMC_OXRED_2"/>
    <property type="match status" value="1"/>
</dbReference>
<dbReference type="Pfam" id="PF05199">
    <property type="entry name" value="GMC_oxred_C"/>
    <property type="match status" value="1"/>
</dbReference>
<evidence type="ECO:0000256" key="5">
    <source>
        <dbReference type="PIRSR" id="PIRSR000137-2"/>
    </source>
</evidence>
<dbReference type="Proteomes" id="UP000838878">
    <property type="component" value="Chromosome 14"/>
</dbReference>
<dbReference type="PIRSF" id="PIRSF000137">
    <property type="entry name" value="Alcohol_oxidase"/>
    <property type="match status" value="1"/>
</dbReference>
<dbReference type="EMBL" id="OV170234">
    <property type="protein sequence ID" value="CAH0719712.1"/>
    <property type="molecule type" value="Genomic_DNA"/>
</dbReference>
<evidence type="ECO:0000256" key="1">
    <source>
        <dbReference type="ARBA" id="ARBA00001974"/>
    </source>
</evidence>
<evidence type="ECO:0000256" key="6">
    <source>
        <dbReference type="SAM" id="SignalP"/>
    </source>
</evidence>
<dbReference type="SUPFAM" id="SSF54373">
    <property type="entry name" value="FAD-linked reductases, C-terminal domain"/>
    <property type="match status" value="1"/>
</dbReference>
<dbReference type="OrthoDB" id="269227at2759"/>
<dbReference type="Gene3D" id="3.30.560.10">
    <property type="entry name" value="Glucose Oxidase, domain 3"/>
    <property type="match status" value="1"/>
</dbReference>
<name>A0A8J9VVU2_9NEOP</name>
<keyword evidence="9" id="KW-1185">Reference proteome</keyword>
<dbReference type="GO" id="GO:0050660">
    <property type="term" value="F:flavin adenine dinucleotide binding"/>
    <property type="evidence" value="ECO:0007669"/>
    <property type="project" value="InterPro"/>
</dbReference>
<dbReference type="PANTHER" id="PTHR11552:SF147">
    <property type="entry name" value="CHOLINE DEHYDROGENASE, MITOCHONDRIAL"/>
    <property type="match status" value="1"/>
</dbReference>
<organism evidence="8 9">
    <name type="scientific">Brenthis ino</name>
    <name type="common">lesser marbled fritillary</name>
    <dbReference type="NCBI Taxonomy" id="405034"/>
    <lineage>
        <taxon>Eukaryota</taxon>
        <taxon>Metazoa</taxon>
        <taxon>Ecdysozoa</taxon>
        <taxon>Arthropoda</taxon>
        <taxon>Hexapoda</taxon>
        <taxon>Insecta</taxon>
        <taxon>Pterygota</taxon>
        <taxon>Neoptera</taxon>
        <taxon>Endopterygota</taxon>
        <taxon>Lepidoptera</taxon>
        <taxon>Glossata</taxon>
        <taxon>Ditrysia</taxon>
        <taxon>Papilionoidea</taxon>
        <taxon>Nymphalidae</taxon>
        <taxon>Heliconiinae</taxon>
        <taxon>Argynnini</taxon>
        <taxon>Brenthis</taxon>
    </lineage>
</organism>
<evidence type="ECO:0000313" key="8">
    <source>
        <dbReference type="EMBL" id="CAH0719712.1"/>
    </source>
</evidence>
<feature type="non-terminal residue" evidence="8">
    <location>
        <position position="584"/>
    </location>
</feature>
<comment type="similarity">
    <text evidence="2">Belongs to the GMC oxidoreductase family.</text>
</comment>
<dbReference type="Gene3D" id="3.50.50.60">
    <property type="entry name" value="FAD/NAD(P)-binding domain"/>
    <property type="match status" value="1"/>
</dbReference>
<evidence type="ECO:0000256" key="2">
    <source>
        <dbReference type="ARBA" id="ARBA00010790"/>
    </source>
</evidence>
<dbReference type="InterPro" id="IPR007867">
    <property type="entry name" value="GMC_OxRtase_C"/>
</dbReference>
<dbReference type="Pfam" id="PF00732">
    <property type="entry name" value="GMC_oxred_N"/>
    <property type="match status" value="1"/>
</dbReference>
<dbReference type="PANTHER" id="PTHR11552">
    <property type="entry name" value="GLUCOSE-METHANOL-CHOLINE GMC OXIDOREDUCTASE"/>
    <property type="match status" value="1"/>
</dbReference>
<keyword evidence="6" id="KW-0732">Signal</keyword>
<keyword evidence="3" id="KW-0285">Flavoprotein</keyword>
<dbReference type="InterPro" id="IPR036188">
    <property type="entry name" value="FAD/NAD-bd_sf"/>
</dbReference>
<dbReference type="InterPro" id="IPR000172">
    <property type="entry name" value="GMC_OxRdtase_N"/>
</dbReference>
<evidence type="ECO:0000256" key="3">
    <source>
        <dbReference type="ARBA" id="ARBA00022630"/>
    </source>
</evidence>
<dbReference type="InterPro" id="IPR012132">
    <property type="entry name" value="GMC_OxRdtase"/>
</dbReference>
<dbReference type="AlphaFoldDB" id="A0A8J9VVU2"/>
<evidence type="ECO:0000313" key="9">
    <source>
        <dbReference type="Proteomes" id="UP000838878"/>
    </source>
</evidence>
<feature type="signal peptide" evidence="6">
    <location>
        <begin position="1"/>
        <end position="29"/>
    </location>
</feature>
<evidence type="ECO:0000256" key="4">
    <source>
        <dbReference type="ARBA" id="ARBA00022827"/>
    </source>
</evidence>
<comment type="cofactor">
    <cofactor evidence="1 5">
        <name>FAD</name>
        <dbReference type="ChEBI" id="CHEBI:57692"/>
    </cofactor>
</comment>
<feature type="chain" id="PRO_5035427712" description="Glucose-methanol-choline oxidoreductase N-terminal domain-containing protein" evidence="6">
    <location>
        <begin position="30"/>
        <end position="584"/>
    </location>
</feature>
<protein>
    <recommendedName>
        <fullName evidence="7">Glucose-methanol-choline oxidoreductase N-terminal domain-containing protein</fullName>
    </recommendedName>
</protein>
<feature type="domain" description="Glucose-methanol-choline oxidoreductase N-terminal" evidence="7">
    <location>
        <begin position="300"/>
        <end position="314"/>
    </location>
</feature>
<reference evidence="8" key="1">
    <citation type="submission" date="2021-12" db="EMBL/GenBank/DDBJ databases">
        <authorList>
            <person name="Martin H S."/>
        </authorList>
    </citation>
    <scope>NUCLEOTIDE SEQUENCE</scope>
</reference>
<proteinExistence type="inferred from homology"/>
<evidence type="ECO:0000259" key="7">
    <source>
        <dbReference type="PROSITE" id="PS00624"/>
    </source>
</evidence>
<accession>A0A8J9VVU2</accession>
<dbReference type="SUPFAM" id="SSF51905">
    <property type="entry name" value="FAD/NAD(P)-binding domain"/>
    <property type="match status" value="1"/>
</dbReference>
<feature type="binding site" evidence="5">
    <location>
        <position position="263"/>
    </location>
    <ligand>
        <name>FAD</name>
        <dbReference type="ChEBI" id="CHEBI:57692"/>
    </ligand>
</feature>
<gene>
    <name evidence="8" type="ORF">BINO364_LOCUS6015</name>
</gene>
<dbReference type="GO" id="GO:0016614">
    <property type="term" value="F:oxidoreductase activity, acting on CH-OH group of donors"/>
    <property type="evidence" value="ECO:0007669"/>
    <property type="project" value="InterPro"/>
</dbReference>
<keyword evidence="4 5" id="KW-0274">FAD</keyword>
<sequence>MFSTPAIPRALPRFWGAVVSLVLLSQVSSIQSKSDNEYDIVIVGGGTAGAVLAKRLTEGTLFSVLVIEAGYEVSYKSELPALFPSLIRTRYDWNFTSEEYSLNNYNISKPIIKPSMDVTSGCALGGSSSIGHFMYTHGCPGDYNTWAKITNNSIWKYFNVLPYFKKSERLEDPSILYSPYRMFHGTKGFLGVTKQNSSRILRNYLESFLEAGNPVILDSSGVDPFGYSLQLFAIAEGIRQSTAYLLQGKNKRPNLTVLTNIFVTKIILDENNNAIGVTAVTRKGEALTFLAKKEVIVTAGSFNTPKLLLLSGIGPRQHLESLNISVRSDLPVGWNLQDHLLLPLGFKMEKSNKPKLPINPHELPFSLFSGYVALNKSSVCPEYQSINIAGTQNASDIVILCEALGSSMEFCQKLSLEERNVLLTIITLLHPKSRGNVSLRSADPKDPPVIFLGTYTDERDMHDVLNYIEDYIRVLNTTYFKNVGAELINFNVTQCADYEFATREYWKCYIPLTTGTIYHYLGTCSMGAVVDGEGRVYNIKKLRIADASIMPTQISANIMSAVIMIAEVIAEKIKQEYCDAKICL</sequence>